<dbReference type="OrthoDB" id="9803106at2"/>
<name>A0A069RD22_PEPLI</name>
<accession>A0A069RD22</accession>
<protein>
    <recommendedName>
        <fullName evidence="1">Polymerase beta nucleotidyltransferase domain-containing protein</fullName>
    </recommendedName>
</protein>
<reference evidence="2 3" key="1">
    <citation type="submission" date="2014-03" db="EMBL/GenBank/DDBJ databases">
        <title>Genome sequence of Clostridium litorale W6, DSM 5388.</title>
        <authorList>
            <person name="Poehlein A."/>
            <person name="Jagirdar A."/>
            <person name="Khonsari B."/>
            <person name="Chibani C.M."/>
            <person name="Gutierrez Gutierrez D.A."/>
            <person name="Davydova E."/>
            <person name="Alghaithi H.S."/>
            <person name="Nair K.P."/>
            <person name="Dhamotharan K."/>
            <person name="Chandran L."/>
            <person name="G W."/>
            <person name="Daniel R."/>
        </authorList>
    </citation>
    <scope>NUCLEOTIDE SEQUENCE [LARGE SCALE GENOMIC DNA]</scope>
    <source>
        <strain evidence="2 3">W6</strain>
    </source>
</reference>
<proteinExistence type="predicted"/>
<dbReference type="Pfam" id="PF18765">
    <property type="entry name" value="Polbeta"/>
    <property type="match status" value="1"/>
</dbReference>
<feature type="domain" description="Polymerase beta nucleotidyltransferase" evidence="1">
    <location>
        <begin position="11"/>
        <end position="101"/>
    </location>
</feature>
<dbReference type="SUPFAM" id="SSF81301">
    <property type="entry name" value="Nucleotidyltransferase"/>
    <property type="match status" value="1"/>
</dbReference>
<organism evidence="2 3">
    <name type="scientific">Peptoclostridium litorale DSM 5388</name>
    <dbReference type="NCBI Taxonomy" id="1121324"/>
    <lineage>
        <taxon>Bacteria</taxon>
        <taxon>Bacillati</taxon>
        <taxon>Bacillota</taxon>
        <taxon>Clostridia</taxon>
        <taxon>Peptostreptococcales</taxon>
        <taxon>Peptoclostridiaceae</taxon>
        <taxon>Peptoclostridium</taxon>
    </lineage>
</organism>
<dbReference type="AlphaFoldDB" id="A0A069RD22"/>
<evidence type="ECO:0000313" key="3">
    <source>
        <dbReference type="Proteomes" id="UP000027946"/>
    </source>
</evidence>
<gene>
    <name evidence="2" type="ORF">CLIT_12c00040</name>
</gene>
<dbReference type="Gene3D" id="3.30.460.10">
    <property type="entry name" value="Beta Polymerase, domain 2"/>
    <property type="match status" value="1"/>
</dbReference>
<dbReference type="InterPro" id="IPR052548">
    <property type="entry name" value="Type_VII_TA_antitoxin"/>
</dbReference>
<dbReference type="eggNOG" id="COG1669">
    <property type="taxonomic scope" value="Bacteria"/>
</dbReference>
<sequence length="104" mass="12055">MVLDISDIYAEIKNIAAKYENIQKVMLFGSRARGDNREKSDIDIAVFPKECPFEQEAAFWLEIEDIDTLLKFDIAVINEDTERELIENIERDGVLLYGQDQKKV</sequence>
<dbReference type="STRING" id="1121324.CLIT_12c00040"/>
<dbReference type="RefSeq" id="WP_038265604.1">
    <property type="nucleotide sequence ID" value="NZ_FSRH01000018.1"/>
</dbReference>
<dbReference type="PANTHER" id="PTHR33933">
    <property type="entry name" value="NUCLEOTIDYLTRANSFERASE"/>
    <property type="match status" value="1"/>
</dbReference>
<dbReference type="CDD" id="cd05403">
    <property type="entry name" value="NT_KNTase_like"/>
    <property type="match status" value="1"/>
</dbReference>
<dbReference type="Proteomes" id="UP000027946">
    <property type="component" value="Unassembled WGS sequence"/>
</dbReference>
<dbReference type="InterPro" id="IPR043519">
    <property type="entry name" value="NT_sf"/>
</dbReference>
<evidence type="ECO:0000313" key="2">
    <source>
        <dbReference type="EMBL" id="KDR94936.1"/>
    </source>
</evidence>
<dbReference type="EMBL" id="JJMM01000012">
    <property type="protein sequence ID" value="KDR94936.1"/>
    <property type="molecule type" value="Genomic_DNA"/>
</dbReference>
<dbReference type="InterPro" id="IPR041633">
    <property type="entry name" value="Polbeta"/>
</dbReference>
<dbReference type="PANTHER" id="PTHR33933:SF1">
    <property type="entry name" value="PROTEIN ADENYLYLTRANSFERASE MNTA-RELATED"/>
    <property type="match status" value="1"/>
</dbReference>
<keyword evidence="3" id="KW-1185">Reference proteome</keyword>
<comment type="caution">
    <text evidence="2">The sequence shown here is derived from an EMBL/GenBank/DDBJ whole genome shotgun (WGS) entry which is preliminary data.</text>
</comment>
<evidence type="ECO:0000259" key="1">
    <source>
        <dbReference type="Pfam" id="PF18765"/>
    </source>
</evidence>